<evidence type="ECO:0008006" key="3">
    <source>
        <dbReference type="Google" id="ProtNLM"/>
    </source>
</evidence>
<dbReference type="EMBL" id="FUXP01000017">
    <property type="protein sequence ID" value="SKA26985.1"/>
    <property type="molecule type" value="Genomic_DNA"/>
</dbReference>
<name>A0A1T4SFN0_9GAMM</name>
<evidence type="ECO:0000313" key="1">
    <source>
        <dbReference type="EMBL" id="SKA26985.1"/>
    </source>
</evidence>
<dbReference type="Proteomes" id="UP000190061">
    <property type="component" value="Unassembled WGS sequence"/>
</dbReference>
<keyword evidence="2" id="KW-1185">Reference proteome</keyword>
<reference evidence="1 2" key="1">
    <citation type="submission" date="2017-02" db="EMBL/GenBank/DDBJ databases">
        <authorList>
            <person name="Peterson S.W."/>
        </authorList>
    </citation>
    <scope>NUCLEOTIDE SEQUENCE [LARGE SCALE GENOMIC DNA]</scope>
    <source>
        <strain evidence="1 2">DSM 21749</strain>
    </source>
</reference>
<protein>
    <recommendedName>
        <fullName evidence="3">Copper chaperone CopZ</fullName>
    </recommendedName>
</protein>
<dbReference type="RefSeq" id="WP_078759350.1">
    <property type="nucleotide sequence ID" value="NZ_FUXP01000017.1"/>
</dbReference>
<proteinExistence type="predicted"/>
<organism evidence="1 2">
    <name type="scientific">Lysobacter spongiicola DSM 21749</name>
    <dbReference type="NCBI Taxonomy" id="1122188"/>
    <lineage>
        <taxon>Bacteria</taxon>
        <taxon>Pseudomonadati</taxon>
        <taxon>Pseudomonadota</taxon>
        <taxon>Gammaproteobacteria</taxon>
        <taxon>Lysobacterales</taxon>
        <taxon>Lysobacteraceae</taxon>
        <taxon>Novilysobacter</taxon>
    </lineage>
</organism>
<dbReference type="STRING" id="1122188.SAMN02745674_02827"/>
<dbReference type="AlphaFoldDB" id="A0A1T4SFN0"/>
<sequence length="79" mass="8333">MEYHIDMGRQVPDLDLLEDAVLAEDPAAVVDLDPSGQVLRVSTSSDTQDLVRVLVDAGYAVGRRNVTTIPSVCCGGCSG</sequence>
<gene>
    <name evidence="1" type="ORF">SAMN02745674_02827</name>
</gene>
<accession>A0A1T4SFN0</accession>
<evidence type="ECO:0000313" key="2">
    <source>
        <dbReference type="Proteomes" id="UP000190061"/>
    </source>
</evidence>
<dbReference type="OrthoDB" id="5956564at2"/>